<evidence type="ECO:0000313" key="8">
    <source>
        <dbReference type="Proteomes" id="UP001596456"/>
    </source>
</evidence>
<feature type="DNA-binding region" description="H-T-H motif" evidence="4">
    <location>
        <begin position="76"/>
        <end position="95"/>
    </location>
</feature>
<dbReference type="InterPro" id="IPR009057">
    <property type="entry name" value="Homeodomain-like_sf"/>
</dbReference>
<evidence type="ECO:0000256" key="3">
    <source>
        <dbReference type="ARBA" id="ARBA00023163"/>
    </source>
</evidence>
<reference evidence="8" key="1">
    <citation type="journal article" date="2019" name="Int. J. Syst. Evol. Microbiol.">
        <title>The Global Catalogue of Microorganisms (GCM) 10K type strain sequencing project: providing services to taxonomists for standard genome sequencing and annotation.</title>
        <authorList>
            <consortium name="The Broad Institute Genomics Platform"/>
            <consortium name="The Broad Institute Genome Sequencing Center for Infectious Disease"/>
            <person name="Wu L."/>
            <person name="Ma J."/>
        </authorList>
    </citation>
    <scope>NUCLEOTIDE SEQUENCE [LARGE SCALE GENOMIC DNA]</scope>
    <source>
        <strain evidence="8">CGMCC 1.16275</strain>
    </source>
</reference>
<dbReference type="InterPro" id="IPR025996">
    <property type="entry name" value="MT1864/Rv1816-like_C"/>
</dbReference>
<proteinExistence type="predicted"/>
<dbReference type="InterPro" id="IPR023772">
    <property type="entry name" value="DNA-bd_HTH_TetR-type_CS"/>
</dbReference>
<sequence length="252" mass="27404">MVARAHVKHEDGPGGIAETVVETVADPAGAGPGDAAGAAAGSRPYRKRKGEGHVRRDEILTAAQRIFIEDGFEQATIRKIAARAGISPTALYLYFPDKQTILEELCEQAFAKLVQRMDAILAGGGGALDKVRRIMRAYIDFGLEHPDEYRLTFMVKALGRMSVDHRDPGARQPGQPGYSGPQAYARLRDAMADLIAEAGADGQDVDLATEVIWMSGHGLVSLMIGNSPRFRAHKEELVEALIRTQLYGILRR</sequence>
<name>A0ABW2KS55_9PROT</name>
<accession>A0ABW2KS55</accession>
<dbReference type="Proteomes" id="UP001596456">
    <property type="component" value="Unassembled WGS sequence"/>
</dbReference>
<keyword evidence="3" id="KW-0804">Transcription</keyword>
<evidence type="ECO:0000256" key="2">
    <source>
        <dbReference type="ARBA" id="ARBA00023125"/>
    </source>
</evidence>
<comment type="caution">
    <text evidence="7">The sequence shown here is derived from an EMBL/GenBank/DDBJ whole genome shotgun (WGS) entry which is preliminary data.</text>
</comment>
<dbReference type="Pfam" id="PF13305">
    <property type="entry name" value="TetR_C_33"/>
    <property type="match status" value="1"/>
</dbReference>
<dbReference type="PRINTS" id="PR00455">
    <property type="entry name" value="HTHTETR"/>
</dbReference>
<feature type="region of interest" description="Disordered" evidence="5">
    <location>
        <begin position="27"/>
        <end position="53"/>
    </location>
</feature>
<dbReference type="RefSeq" id="WP_377357532.1">
    <property type="nucleotide sequence ID" value="NZ_JBHTCM010000007.1"/>
</dbReference>
<evidence type="ECO:0000259" key="6">
    <source>
        <dbReference type="PROSITE" id="PS50977"/>
    </source>
</evidence>
<dbReference type="EMBL" id="JBHTCM010000007">
    <property type="protein sequence ID" value="MFC7332836.1"/>
    <property type="molecule type" value="Genomic_DNA"/>
</dbReference>
<gene>
    <name evidence="7" type="ORF">ACFQPS_06645</name>
</gene>
<dbReference type="Gene3D" id="1.10.357.10">
    <property type="entry name" value="Tetracycline Repressor, domain 2"/>
    <property type="match status" value="1"/>
</dbReference>
<dbReference type="InterPro" id="IPR050109">
    <property type="entry name" value="HTH-type_TetR-like_transc_reg"/>
</dbReference>
<feature type="compositionally biased region" description="Low complexity" evidence="5">
    <location>
        <begin position="27"/>
        <end position="41"/>
    </location>
</feature>
<dbReference type="PROSITE" id="PS50977">
    <property type="entry name" value="HTH_TETR_2"/>
    <property type="match status" value="1"/>
</dbReference>
<dbReference type="SUPFAM" id="SSF48498">
    <property type="entry name" value="Tetracyclin repressor-like, C-terminal domain"/>
    <property type="match status" value="1"/>
</dbReference>
<evidence type="ECO:0000256" key="1">
    <source>
        <dbReference type="ARBA" id="ARBA00023015"/>
    </source>
</evidence>
<dbReference type="SUPFAM" id="SSF46689">
    <property type="entry name" value="Homeodomain-like"/>
    <property type="match status" value="1"/>
</dbReference>
<keyword evidence="1" id="KW-0805">Transcription regulation</keyword>
<dbReference type="InterPro" id="IPR001647">
    <property type="entry name" value="HTH_TetR"/>
</dbReference>
<dbReference type="Pfam" id="PF00440">
    <property type="entry name" value="TetR_N"/>
    <property type="match status" value="1"/>
</dbReference>
<dbReference type="PANTHER" id="PTHR30055">
    <property type="entry name" value="HTH-TYPE TRANSCRIPTIONAL REGULATOR RUTR"/>
    <property type="match status" value="1"/>
</dbReference>
<evidence type="ECO:0000256" key="4">
    <source>
        <dbReference type="PROSITE-ProRule" id="PRU00335"/>
    </source>
</evidence>
<keyword evidence="8" id="KW-1185">Reference proteome</keyword>
<evidence type="ECO:0000256" key="5">
    <source>
        <dbReference type="SAM" id="MobiDB-lite"/>
    </source>
</evidence>
<feature type="domain" description="HTH tetR-type" evidence="6">
    <location>
        <begin position="53"/>
        <end position="113"/>
    </location>
</feature>
<organism evidence="7 8">
    <name type="scientific">Rhodocista pekingensis</name>
    <dbReference type="NCBI Taxonomy" id="201185"/>
    <lineage>
        <taxon>Bacteria</taxon>
        <taxon>Pseudomonadati</taxon>
        <taxon>Pseudomonadota</taxon>
        <taxon>Alphaproteobacteria</taxon>
        <taxon>Rhodospirillales</taxon>
        <taxon>Azospirillaceae</taxon>
        <taxon>Rhodocista</taxon>
    </lineage>
</organism>
<evidence type="ECO:0000313" key="7">
    <source>
        <dbReference type="EMBL" id="MFC7332836.1"/>
    </source>
</evidence>
<protein>
    <submittedName>
        <fullName evidence="7">TetR/AcrR family transcriptional regulator</fullName>
    </submittedName>
</protein>
<dbReference type="PROSITE" id="PS01081">
    <property type="entry name" value="HTH_TETR_1"/>
    <property type="match status" value="1"/>
</dbReference>
<dbReference type="PANTHER" id="PTHR30055:SF234">
    <property type="entry name" value="HTH-TYPE TRANSCRIPTIONAL REGULATOR BETI"/>
    <property type="match status" value="1"/>
</dbReference>
<dbReference type="InterPro" id="IPR036271">
    <property type="entry name" value="Tet_transcr_reg_TetR-rel_C_sf"/>
</dbReference>
<keyword evidence="2 4" id="KW-0238">DNA-binding</keyword>